<keyword evidence="7" id="KW-0449">Lipoprotein</keyword>
<comment type="subcellular location">
    <subcellularLocation>
        <location evidence="2">Cell membrane</location>
        <topology evidence="2">Lipid-anchor</topology>
        <topology evidence="2">GPI-anchor</topology>
    </subcellularLocation>
</comment>
<evidence type="ECO:0000259" key="10">
    <source>
        <dbReference type="Pfam" id="PF00913"/>
    </source>
</evidence>
<feature type="region of interest" description="Disordered" evidence="9">
    <location>
        <begin position="354"/>
        <end position="384"/>
    </location>
</feature>
<keyword evidence="5" id="KW-0472">Membrane</keyword>
<dbReference type="Pfam" id="PF00913">
    <property type="entry name" value="Trypan_glycop"/>
    <property type="match status" value="1"/>
</dbReference>
<dbReference type="GO" id="GO:0005886">
    <property type="term" value="C:plasma membrane"/>
    <property type="evidence" value="ECO:0007669"/>
    <property type="project" value="UniProtKB-SubCell"/>
</dbReference>
<evidence type="ECO:0000256" key="5">
    <source>
        <dbReference type="ARBA" id="ARBA00023136"/>
    </source>
</evidence>
<comment type="function">
    <text evidence="1">VSG forms a coat on the surface of the parasite. The trypanosome evades the immune response of the host by expressing a series of antigenically distinct VSGs from an estimated 1000 VSG genes.</text>
</comment>
<protein>
    <submittedName>
        <fullName evidence="11">Variant surface glycoprotein 1125.2680</fullName>
    </submittedName>
</protein>
<keyword evidence="3" id="KW-1003">Cell membrane</keyword>
<dbReference type="Gene3D" id="1.10.470.10">
    <property type="entry name" value="Variant Surface Glycoprotein, subunit A, domain 2"/>
    <property type="match status" value="1"/>
</dbReference>
<keyword evidence="4" id="KW-0336">GPI-anchor</keyword>
<evidence type="ECO:0000256" key="4">
    <source>
        <dbReference type="ARBA" id="ARBA00022622"/>
    </source>
</evidence>
<evidence type="ECO:0000256" key="6">
    <source>
        <dbReference type="ARBA" id="ARBA00023180"/>
    </source>
</evidence>
<proteinExistence type="predicted"/>
<dbReference type="GO" id="GO:0098552">
    <property type="term" value="C:side of membrane"/>
    <property type="evidence" value="ECO:0007669"/>
    <property type="project" value="UniProtKB-KW"/>
</dbReference>
<sequence>MLQIASNMNPVSNNTVLYDALATLAAQKATSLADQTSDVISKAVQATALATEQAGRIAEYIEMFAKASGRTGSTGFCLENSGGTTNDDSAALASTCIIKERTYIAHTTDLDTSEFDGAGFKKFSTATNAEDSTASNKCVLYQNSGTNNAGMLYQHTRAVEHLRGLLKVTAAGDATATIPQLSNIAQAGVVSVSKTLDELYAAIANLNSIDADSYTKTPSSIINELSNDDKAVQAIKNQLALKTTEIEASALDKAAGELKDKLGQKNDAGDTTVWAALKDLQVKEPEENSATDTKLVNLRDLCKLTKVLTYYYTQRRSELEKAKEALKQKEAQINTEKSKTATQICNEKTDADTCRKDKNCKYDDKKKEGPKCVLSEEGEKAAAK</sequence>
<dbReference type="SUPFAM" id="SSF58087">
    <property type="entry name" value="Variant surface glycoprotein (N-terminal domain)"/>
    <property type="match status" value="1"/>
</dbReference>
<accession>A0A1J0R8J6</accession>
<keyword evidence="6" id="KW-0325">Glycoprotein</keyword>
<dbReference type="SUPFAM" id="SSF118251">
    <property type="entry name" value="Variant surface glycoprotein MITAT 1.2, VSG 221, C-terminal domain"/>
    <property type="match status" value="1"/>
</dbReference>
<feature type="coiled-coil region" evidence="8">
    <location>
        <begin position="312"/>
        <end position="339"/>
    </location>
</feature>
<dbReference type="GO" id="GO:0042783">
    <property type="term" value="P:symbiont-mediated evasion of host immune response"/>
    <property type="evidence" value="ECO:0007669"/>
    <property type="project" value="InterPro"/>
</dbReference>
<dbReference type="InterPro" id="IPR001812">
    <property type="entry name" value="Trypano_VSG_A_N_dom"/>
</dbReference>
<evidence type="ECO:0000313" key="11">
    <source>
        <dbReference type="EMBL" id="APD74142.1"/>
    </source>
</evidence>
<feature type="compositionally biased region" description="Basic and acidic residues" evidence="9">
    <location>
        <begin position="354"/>
        <end position="370"/>
    </location>
</feature>
<evidence type="ECO:0000256" key="1">
    <source>
        <dbReference type="ARBA" id="ARBA00002523"/>
    </source>
</evidence>
<dbReference type="Gene3D" id="3.90.150.10">
    <property type="entry name" value="Variant Surface Glycoprotein, subunit A domain 1"/>
    <property type="match status" value="1"/>
</dbReference>
<dbReference type="EMBL" id="KX700186">
    <property type="protein sequence ID" value="APD74142.1"/>
    <property type="molecule type" value="Genomic_DNA"/>
</dbReference>
<dbReference type="InterPro" id="IPR027446">
    <property type="entry name" value="VSG_C_dom_sf"/>
</dbReference>
<dbReference type="VEuPathDB" id="TriTrypDB:Tb427_000472500"/>
<organism evidence="11">
    <name type="scientific">Trypanosoma brucei</name>
    <dbReference type="NCBI Taxonomy" id="5691"/>
    <lineage>
        <taxon>Eukaryota</taxon>
        <taxon>Discoba</taxon>
        <taxon>Euglenozoa</taxon>
        <taxon>Kinetoplastea</taxon>
        <taxon>Metakinetoplastina</taxon>
        <taxon>Trypanosomatida</taxon>
        <taxon>Trypanosomatidae</taxon>
        <taxon>Trypanosoma</taxon>
    </lineage>
</organism>
<dbReference type="AlphaFoldDB" id="A0A1J0R8J6"/>
<keyword evidence="8" id="KW-0175">Coiled coil</keyword>
<evidence type="ECO:0000256" key="2">
    <source>
        <dbReference type="ARBA" id="ARBA00004609"/>
    </source>
</evidence>
<dbReference type="VEuPathDB" id="TriTrypDB:Tb1125.Tb11.v5.0130"/>
<feature type="domain" description="Trypanosome variant surface glycoprotein A-type N-terminal" evidence="10">
    <location>
        <begin position="2"/>
        <end position="311"/>
    </location>
</feature>
<evidence type="ECO:0000256" key="9">
    <source>
        <dbReference type="SAM" id="MobiDB-lite"/>
    </source>
</evidence>
<evidence type="ECO:0000256" key="7">
    <source>
        <dbReference type="ARBA" id="ARBA00023288"/>
    </source>
</evidence>
<name>A0A1J0R8J6_9TRYP</name>
<evidence type="ECO:0000256" key="3">
    <source>
        <dbReference type="ARBA" id="ARBA00022475"/>
    </source>
</evidence>
<reference evidence="11" key="1">
    <citation type="submission" date="2016-08" db="EMBL/GenBank/DDBJ databases">
        <title>VSG repertoire of Trypanosoma brucei EATRO 1125.</title>
        <authorList>
            <person name="Cross G.A."/>
        </authorList>
    </citation>
    <scope>NUCLEOTIDE SEQUENCE</scope>
    <source>
        <strain evidence="11">EATRO 1125</strain>
    </source>
</reference>
<evidence type="ECO:0000256" key="8">
    <source>
        <dbReference type="SAM" id="Coils"/>
    </source>
</evidence>